<sequence length="170" mass="19860">MSYPPPSSSNAMLARYQPYDRPSPSVRHSSTLHWNAPPYRTQASGLQCAEPMRMRRGSIQEIQKPPGEVGRPGRGGYNLRNVLGWSKREYDDVKDFIRDLVLCLDCNIPFTKQPLQDIKFIRTQAVMRYGFLARYQHHWVIDDFVRCRLKYEKNLKKTRNERAERGSRSG</sequence>
<reference evidence="1" key="1">
    <citation type="submission" date="2022-08" db="EMBL/GenBank/DDBJ databases">
        <authorList>
            <consortium name="DOE Joint Genome Institute"/>
            <person name="Min B."/>
            <person name="Riley R."/>
            <person name="Sierra-Patev S."/>
            <person name="Naranjo-Ortiz M."/>
            <person name="Looney B."/>
            <person name="Konkel Z."/>
            <person name="Slot J.C."/>
            <person name="Sakamoto Y."/>
            <person name="Steenwyk J.L."/>
            <person name="Rokas A."/>
            <person name="Carro J."/>
            <person name="Camarero S."/>
            <person name="Ferreira P."/>
            <person name="Molpeceres G."/>
            <person name="Ruiz-Duenas F.J."/>
            <person name="Serrano A."/>
            <person name="Henrissat B."/>
            <person name="Drula E."/>
            <person name="Hughes K.W."/>
            <person name="Mata J.L."/>
            <person name="Ishikawa N.K."/>
            <person name="Vargas-Isla R."/>
            <person name="Ushijima S."/>
            <person name="Smith C.A."/>
            <person name="Ahrendt S."/>
            <person name="Andreopoulos W."/>
            <person name="He G."/>
            <person name="Labutti K."/>
            <person name="Lipzen A."/>
            <person name="Ng V."/>
            <person name="Sandor L."/>
            <person name="Barry K."/>
            <person name="Martinez A.T."/>
            <person name="Xiao Y."/>
            <person name="Gibbons J.G."/>
            <person name="Terashima K."/>
            <person name="Hibbett D.S."/>
            <person name="Grigoriev I.V."/>
        </authorList>
    </citation>
    <scope>NUCLEOTIDE SEQUENCE</scope>
    <source>
        <strain evidence="1">TFB9207</strain>
    </source>
</reference>
<protein>
    <submittedName>
        <fullName evidence="1">Uncharacterized protein</fullName>
    </submittedName>
</protein>
<organism evidence="1 2">
    <name type="scientific">Lentinula raphanica</name>
    <dbReference type="NCBI Taxonomy" id="153919"/>
    <lineage>
        <taxon>Eukaryota</taxon>
        <taxon>Fungi</taxon>
        <taxon>Dikarya</taxon>
        <taxon>Basidiomycota</taxon>
        <taxon>Agaricomycotina</taxon>
        <taxon>Agaricomycetes</taxon>
        <taxon>Agaricomycetidae</taxon>
        <taxon>Agaricales</taxon>
        <taxon>Marasmiineae</taxon>
        <taxon>Omphalotaceae</taxon>
        <taxon>Lentinula</taxon>
    </lineage>
</organism>
<evidence type="ECO:0000313" key="1">
    <source>
        <dbReference type="EMBL" id="KAJ3841894.1"/>
    </source>
</evidence>
<accession>A0AA38PFE7</accession>
<keyword evidence="2" id="KW-1185">Reference proteome</keyword>
<comment type="caution">
    <text evidence="1">The sequence shown here is derived from an EMBL/GenBank/DDBJ whole genome shotgun (WGS) entry which is preliminary data.</text>
</comment>
<proteinExistence type="predicted"/>
<name>A0AA38PFE7_9AGAR</name>
<dbReference type="Proteomes" id="UP001163846">
    <property type="component" value="Unassembled WGS sequence"/>
</dbReference>
<gene>
    <name evidence="1" type="ORF">F5878DRAFT_722652</name>
</gene>
<evidence type="ECO:0000313" key="2">
    <source>
        <dbReference type="Proteomes" id="UP001163846"/>
    </source>
</evidence>
<dbReference type="AlphaFoldDB" id="A0AA38PFE7"/>
<dbReference type="EMBL" id="MU806024">
    <property type="protein sequence ID" value="KAJ3841894.1"/>
    <property type="molecule type" value="Genomic_DNA"/>
</dbReference>